<feature type="chain" id="PRO_5046608743" description="Metallo-beta-lactamase domain-containing protein" evidence="1">
    <location>
        <begin position="20"/>
        <end position="301"/>
    </location>
</feature>
<feature type="signal peptide" evidence="1">
    <location>
        <begin position="1"/>
        <end position="19"/>
    </location>
</feature>
<name>A0ABN4ALG2_EMTOG</name>
<accession>A0ABN4ALG2</accession>
<dbReference type="PANTHER" id="PTHR42663:SF7">
    <property type="entry name" value="COENZYME PQQ SYNTHESIS PROTEIN B"/>
    <property type="match status" value="1"/>
</dbReference>
<evidence type="ECO:0000313" key="4">
    <source>
        <dbReference type="Proteomes" id="UP000002875"/>
    </source>
</evidence>
<gene>
    <name evidence="3" type="ordered locus">Emtol_1444</name>
</gene>
<reference evidence="3 4" key="1">
    <citation type="submission" date="2011-07" db="EMBL/GenBank/DDBJ databases">
        <title>The complete genome of chromosome of Emticicia oligotrophica DSM 17448.</title>
        <authorList>
            <consortium name="US DOE Joint Genome Institute (JGI-PGF)"/>
            <person name="Lucas S."/>
            <person name="Han J."/>
            <person name="Lapidus A."/>
            <person name="Bruce D."/>
            <person name="Goodwin L."/>
            <person name="Pitluck S."/>
            <person name="Peters L."/>
            <person name="Kyrpides N."/>
            <person name="Mavromatis K."/>
            <person name="Ivanova N."/>
            <person name="Ovchinnikova G."/>
            <person name="Teshima H."/>
            <person name="Detter J.C."/>
            <person name="Tapia R."/>
            <person name="Han C."/>
            <person name="Land M."/>
            <person name="Hauser L."/>
            <person name="Markowitz V."/>
            <person name="Cheng J.-F."/>
            <person name="Hugenholtz P."/>
            <person name="Woyke T."/>
            <person name="Wu D."/>
            <person name="Tindall B."/>
            <person name="Pomrenke H."/>
            <person name="Brambilla E."/>
            <person name="Klenk H.-P."/>
            <person name="Eisen J.A."/>
        </authorList>
    </citation>
    <scope>NUCLEOTIDE SEQUENCE [LARGE SCALE GENOMIC DNA]</scope>
    <source>
        <strain evidence="3 4">DSM 17448</strain>
    </source>
</reference>
<dbReference type="SUPFAM" id="SSF56281">
    <property type="entry name" value="Metallo-hydrolase/oxidoreductase"/>
    <property type="match status" value="1"/>
</dbReference>
<dbReference type="Proteomes" id="UP000002875">
    <property type="component" value="Chromosome"/>
</dbReference>
<proteinExistence type="predicted"/>
<dbReference type="Gene3D" id="3.60.15.10">
    <property type="entry name" value="Ribonuclease Z/Hydroxyacylglutathione hydrolase-like"/>
    <property type="match status" value="1"/>
</dbReference>
<evidence type="ECO:0000256" key="1">
    <source>
        <dbReference type="SAM" id="SignalP"/>
    </source>
</evidence>
<keyword evidence="4" id="KW-1185">Reference proteome</keyword>
<feature type="domain" description="Metallo-beta-lactamase" evidence="2">
    <location>
        <begin position="73"/>
        <end position="265"/>
    </location>
</feature>
<dbReference type="InterPro" id="IPR001279">
    <property type="entry name" value="Metallo-B-lactamas"/>
</dbReference>
<dbReference type="EMBL" id="CP002961">
    <property type="protein sequence ID" value="AFK02590.1"/>
    <property type="molecule type" value="Genomic_DNA"/>
</dbReference>
<evidence type="ECO:0000259" key="2">
    <source>
        <dbReference type="Pfam" id="PF12706"/>
    </source>
</evidence>
<protein>
    <recommendedName>
        <fullName evidence="2">Metallo-beta-lactamase domain-containing protein</fullName>
    </recommendedName>
</protein>
<dbReference type="InterPro" id="IPR036866">
    <property type="entry name" value="RibonucZ/Hydroxyglut_hydro"/>
</dbReference>
<sequence length="301" mass="34152">MKYFTSIFFTLFGANLAFAQNPYVQVLGIAQDGGFPQANCQKECCKAVFAGKTPRQLVSCIAIIDPISNQQWLFDATPDFTQQLHLLNEPKPQNLGIFLTHAHIGHYTGLMYLGREAMGSNHVKVYAMPKMKTFIEQNGPWSQLVSLKNIDLQLIKEDSLIKLNERISVQAFRVPHRDEFSETVGYKIITSDKSLIFIPDIDKWQKWNKDLATMVKSVDYALLDGTFYQDGEISRPMSEVPHPFVSETMALLAPLAAKEKSKVHFIHFNHTNPVMNEKSAAYKVVHQKGFQVAFQGQKLRL</sequence>
<dbReference type="PANTHER" id="PTHR42663">
    <property type="entry name" value="HYDROLASE C777.06C-RELATED-RELATED"/>
    <property type="match status" value="1"/>
</dbReference>
<keyword evidence="1" id="KW-0732">Signal</keyword>
<organism evidence="3 4">
    <name type="scientific">Emticicia oligotrophica (strain DSM 17448 / CIP 109782 / MTCC 6937 / GPTSA100-15)</name>
    <dbReference type="NCBI Taxonomy" id="929562"/>
    <lineage>
        <taxon>Bacteria</taxon>
        <taxon>Pseudomonadati</taxon>
        <taxon>Bacteroidota</taxon>
        <taxon>Cytophagia</taxon>
        <taxon>Cytophagales</taxon>
        <taxon>Leadbetterellaceae</taxon>
        <taxon>Emticicia</taxon>
    </lineage>
</organism>
<dbReference type="Pfam" id="PF12706">
    <property type="entry name" value="Lactamase_B_2"/>
    <property type="match status" value="1"/>
</dbReference>
<dbReference type="RefSeq" id="WP_015028290.1">
    <property type="nucleotide sequence ID" value="NC_018748.1"/>
</dbReference>
<evidence type="ECO:0000313" key="3">
    <source>
        <dbReference type="EMBL" id="AFK02590.1"/>
    </source>
</evidence>